<evidence type="ECO:0000256" key="1">
    <source>
        <dbReference type="SAM" id="MobiDB-lite"/>
    </source>
</evidence>
<feature type="region of interest" description="Disordered" evidence="1">
    <location>
        <begin position="1"/>
        <end position="20"/>
    </location>
</feature>
<name>A0A4Y2CWK0_ARAVE</name>
<keyword evidence="3" id="KW-1185">Reference proteome</keyword>
<comment type="caution">
    <text evidence="2">The sequence shown here is derived from an EMBL/GenBank/DDBJ whole genome shotgun (WGS) entry which is preliminary data.</text>
</comment>
<accession>A0A4Y2CWK0</accession>
<dbReference type="EMBL" id="BGPR01000251">
    <property type="protein sequence ID" value="GBM08098.1"/>
    <property type="molecule type" value="Genomic_DNA"/>
</dbReference>
<reference evidence="2 3" key="1">
    <citation type="journal article" date="2019" name="Sci. Rep.">
        <title>Orb-weaving spider Araneus ventricosus genome elucidates the spidroin gene catalogue.</title>
        <authorList>
            <person name="Kono N."/>
            <person name="Nakamura H."/>
            <person name="Ohtoshi R."/>
            <person name="Moran D.A.P."/>
            <person name="Shinohara A."/>
            <person name="Yoshida Y."/>
            <person name="Fujiwara M."/>
            <person name="Mori M."/>
            <person name="Tomita M."/>
            <person name="Arakawa K."/>
        </authorList>
    </citation>
    <scope>NUCLEOTIDE SEQUENCE [LARGE SCALE GENOMIC DNA]</scope>
</reference>
<sequence length="144" mass="16148">MGVKWTSESTFGTQGVSPHSDTWQTIRDVILGHYIMSWKIPETANNRKPSYPALPKHPESTEERLPNRGDTEVGVLIVIKGHGQTCPERGTFRHRSGVTRTQTIIMLTKETSTHLLIRKLLIHVIVVPPGLVELAYKELQGGCR</sequence>
<protein>
    <submittedName>
        <fullName evidence="2">Uncharacterized protein</fullName>
    </submittedName>
</protein>
<organism evidence="2 3">
    <name type="scientific">Araneus ventricosus</name>
    <name type="common">Orbweaver spider</name>
    <name type="synonym">Epeira ventricosa</name>
    <dbReference type="NCBI Taxonomy" id="182803"/>
    <lineage>
        <taxon>Eukaryota</taxon>
        <taxon>Metazoa</taxon>
        <taxon>Ecdysozoa</taxon>
        <taxon>Arthropoda</taxon>
        <taxon>Chelicerata</taxon>
        <taxon>Arachnida</taxon>
        <taxon>Araneae</taxon>
        <taxon>Araneomorphae</taxon>
        <taxon>Entelegynae</taxon>
        <taxon>Araneoidea</taxon>
        <taxon>Araneidae</taxon>
        <taxon>Araneus</taxon>
    </lineage>
</organism>
<gene>
    <name evidence="2" type="ORF">AVEN_123007_1</name>
</gene>
<dbReference type="AlphaFoldDB" id="A0A4Y2CWK0"/>
<evidence type="ECO:0000313" key="2">
    <source>
        <dbReference type="EMBL" id="GBM08098.1"/>
    </source>
</evidence>
<feature type="compositionally biased region" description="Basic and acidic residues" evidence="1">
    <location>
        <begin position="56"/>
        <end position="67"/>
    </location>
</feature>
<dbReference type="Proteomes" id="UP000499080">
    <property type="component" value="Unassembled WGS sequence"/>
</dbReference>
<feature type="region of interest" description="Disordered" evidence="1">
    <location>
        <begin position="46"/>
        <end position="67"/>
    </location>
</feature>
<evidence type="ECO:0000313" key="3">
    <source>
        <dbReference type="Proteomes" id="UP000499080"/>
    </source>
</evidence>
<proteinExistence type="predicted"/>